<dbReference type="GO" id="GO:0005524">
    <property type="term" value="F:ATP binding"/>
    <property type="evidence" value="ECO:0007669"/>
    <property type="project" value="UniProtKB-KW"/>
</dbReference>
<comment type="pathway">
    <text evidence="1">Cofactor biosynthesis; tetrahydrofolate biosynthesis; 2-amino-4-hydroxy-6-hydroxymethyl-7,8-dihydropteridine diphosphate from 7,8-dihydroneopterin triphosphate: step 4/4.</text>
</comment>
<accession>A0AAW3ZPG3</accession>
<comment type="similarity">
    <text evidence="2">Belongs to the HPPK family.</text>
</comment>
<keyword evidence="8" id="KW-0067">ATP-binding</keyword>
<evidence type="ECO:0000259" key="13">
    <source>
        <dbReference type="PROSITE" id="PS00794"/>
    </source>
</evidence>
<keyword evidence="7" id="KW-0418">Kinase</keyword>
<dbReference type="InterPro" id="IPR035907">
    <property type="entry name" value="Hppk_sf"/>
</dbReference>
<reference evidence="14 15" key="1">
    <citation type="submission" date="2020-09" db="EMBL/GenBank/DDBJ databases">
        <title>Pseudoxanthomonas sp. CAU 1598 isolated from sand of Yaerae Beach.</title>
        <authorList>
            <person name="Kim W."/>
        </authorList>
    </citation>
    <scope>NUCLEOTIDE SEQUENCE [LARGE SCALE GENOMIC DNA]</scope>
    <source>
        <strain evidence="14 15">CAU 1598</strain>
    </source>
</reference>
<evidence type="ECO:0000256" key="10">
    <source>
        <dbReference type="ARBA" id="ARBA00029409"/>
    </source>
</evidence>
<dbReference type="GO" id="GO:0016301">
    <property type="term" value="F:kinase activity"/>
    <property type="evidence" value="ECO:0007669"/>
    <property type="project" value="UniProtKB-KW"/>
</dbReference>
<dbReference type="PROSITE" id="PS00794">
    <property type="entry name" value="HPPK"/>
    <property type="match status" value="1"/>
</dbReference>
<dbReference type="Gene3D" id="3.30.70.560">
    <property type="entry name" value="7,8-Dihydro-6-hydroxymethylpterin-pyrophosphokinase HPPK"/>
    <property type="match status" value="1"/>
</dbReference>
<evidence type="ECO:0000313" key="14">
    <source>
        <dbReference type="EMBL" id="MBD8526529.1"/>
    </source>
</evidence>
<dbReference type="RefSeq" id="WP_192029949.1">
    <property type="nucleotide sequence ID" value="NZ_JACYTR010000025.1"/>
</dbReference>
<dbReference type="GO" id="GO:0003848">
    <property type="term" value="F:2-amino-4-hydroxy-6-hydroxymethyldihydropteridine diphosphokinase activity"/>
    <property type="evidence" value="ECO:0007669"/>
    <property type="project" value="UniProtKB-EC"/>
</dbReference>
<sequence length="167" mass="18618">MNPAPLCYIGLGSNLDQPIERVREAAVRLAALPEVEQFQLSPLYRSAPWGKLDQPDFINAVAVLRTSLPPVQLLLQLLSVERQMGRERGAERWGPRRIDLDLLHVEGVCLRTDPADSPALELPHPRIGERAFVLRPWCDLTEDLDLPGLGSLRQLANQVDCSSLSQL</sequence>
<evidence type="ECO:0000256" key="2">
    <source>
        <dbReference type="ARBA" id="ARBA00005810"/>
    </source>
</evidence>
<dbReference type="NCBIfam" id="TIGR01498">
    <property type="entry name" value="folK"/>
    <property type="match status" value="1"/>
</dbReference>
<dbReference type="AlphaFoldDB" id="A0AAW3ZPG3"/>
<dbReference type="EMBL" id="JACYTR010000025">
    <property type="protein sequence ID" value="MBD8526529.1"/>
    <property type="molecule type" value="Genomic_DNA"/>
</dbReference>
<evidence type="ECO:0000256" key="7">
    <source>
        <dbReference type="ARBA" id="ARBA00022777"/>
    </source>
</evidence>
<keyword evidence="6" id="KW-0547">Nucleotide-binding</keyword>
<dbReference type="PANTHER" id="PTHR43071">
    <property type="entry name" value="2-AMINO-4-HYDROXY-6-HYDROXYMETHYLDIHYDROPTERIDINE PYROPHOSPHOKINASE"/>
    <property type="match status" value="1"/>
</dbReference>
<keyword evidence="5 14" id="KW-0808">Transferase</keyword>
<keyword evidence="15" id="KW-1185">Reference proteome</keyword>
<evidence type="ECO:0000256" key="9">
    <source>
        <dbReference type="ARBA" id="ARBA00022909"/>
    </source>
</evidence>
<keyword evidence="9" id="KW-0289">Folate biosynthesis</keyword>
<dbReference type="EC" id="2.7.6.3" evidence="3"/>
<evidence type="ECO:0000256" key="5">
    <source>
        <dbReference type="ARBA" id="ARBA00022679"/>
    </source>
</evidence>
<gene>
    <name evidence="14" type="primary">folK</name>
    <name evidence="14" type="ORF">IFO71_12350</name>
</gene>
<dbReference type="InterPro" id="IPR000550">
    <property type="entry name" value="Hppk"/>
</dbReference>
<dbReference type="Proteomes" id="UP000613768">
    <property type="component" value="Unassembled WGS sequence"/>
</dbReference>
<evidence type="ECO:0000256" key="3">
    <source>
        <dbReference type="ARBA" id="ARBA00013253"/>
    </source>
</evidence>
<proteinExistence type="inferred from homology"/>
<evidence type="ECO:0000256" key="4">
    <source>
        <dbReference type="ARBA" id="ARBA00016218"/>
    </source>
</evidence>
<dbReference type="CDD" id="cd00483">
    <property type="entry name" value="HPPK"/>
    <property type="match status" value="1"/>
</dbReference>
<dbReference type="GO" id="GO:0046656">
    <property type="term" value="P:folic acid biosynthetic process"/>
    <property type="evidence" value="ECO:0007669"/>
    <property type="project" value="UniProtKB-KW"/>
</dbReference>
<dbReference type="Pfam" id="PF01288">
    <property type="entry name" value="HPPK"/>
    <property type="match status" value="1"/>
</dbReference>
<dbReference type="PANTHER" id="PTHR43071:SF1">
    <property type="entry name" value="2-AMINO-4-HYDROXY-6-HYDROXYMETHYLDIHYDROPTERIDINE PYROPHOSPHOKINASE"/>
    <property type="match status" value="1"/>
</dbReference>
<evidence type="ECO:0000256" key="6">
    <source>
        <dbReference type="ARBA" id="ARBA00022741"/>
    </source>
</evidence>
<evidence type="ECO:0000256" key="1">
    <source>
        <dbReference type="ARBA" id="ARBA00005051"/>
    </source>
</evidence>
<evidence type="ECO:0000313" key="15">
    <source>
        <dbReference type="Proteomes" id="UP000613768"/>
    </source>
</evidence>
<organism evidence="14 15">
    <name type="scientific">Pseudomarimonas arenosa</name>
    <dbReference type="NCBI Taxonomy" id="2774145"/>
    <lineage>
        <taxon>Bacteria</taxon>
        <taxon>Pseudomonadati</taxon>
        <taxon>Pseudomonadota</taxon>
        <taxon>Gammaproteobacteria</taxon>
        <taxon>Lysobacterales</taxon>
        <taxon>Lysobacteraceae</taxon>
        <taxon>Pseudomarimonas</taxon>
    </lineage>
</organism>
<comment type="caution">
    <text evidence="14">The sequence shown here is derived from an EMBL/GenBank/DDBJ whole genome shotgun (WGS) entry which is preliminary data.</text>
</comment>
<comment type="function">
    <text evidence="10">Catalyzes the transfer of pyrophosphate from adenosine triphosphate (ATP) to 6-hydroxymethyl-7,8-dihydropterin, an enzymatic step in folate biosynthesis pathway.</text>
</comment>
<evidence type="ECO:0000256" key="8">
    <source>
        <dbReference type="ARBA" id="ARBA00022840"/>
    </source>
</evidence>
<evidence type="ECO:0000256" key="12">
    <source>
        <dbReference type="ARBA" id="ARBA00033413"/>
    </source>
</evidence>
<feature type="domain" description="7,8-dihydro-6-hydroxymethylpterin-pyrophosphokinase" evidence="13">
    <location>
        <begin position="92"/>
        <end position="103"/>
    </location>
</feature>
<name>A0AAW3ZPG3_9GAMM</name>
<dbReference type="SUPFAM" id="SSF55083">
    <property type="entry name" value="6-hydroxymethyl-7,8-dihydropterin pyrophosphokinase, HPPK"/>
    <property type="match status" value="1"/>
</dbReference>
<protein>
    <recommendedName>
        <fullName evidence="4">2-amino-4-hydroxy-6-hydroxymethyldihydropteridine pyrophosphokinase</fullName>
        <ecNumber evidence="3">2.7.6.3</ecNumber>
    </recommendedName>
    <alternativeName>
        <fullName evidence="11">6-hydroxymethyl-7,8-dihydropterin pyrophosphokinase</fullName>
    </alternativeName>
    <alternativeName>
        <fullName evidence="12">7,8-dihydro-6-hydroxymethylpterin-pyrophosphokinase</fullName>
    </alternativeName>
</protein>
<evidence type="ECO:0000256" key="11">
    <source>
        <dbReference type="ARBA" id="ARBA00029766"/>
    </source>
</evidence>